<keyword evidence="1" id="KW-0812">Transmembrane</keyword>
<protein>
    <submittedName>
        <fullName evidence="2">Uncharacterized protein</fullName>
    </submittedName>
</protein>
<dbReference type="RefSeq" id="WP_057961287.1">
    <property type="nucleotide sequence ID" value="NZ_AYYV01000062.1"/>
</dbReference>
<reference evidence="2 3" key="1">
    <citation type="journal article" date="2015" name="Genome Announc.">
        <title>Expanding the biotechnology potential of lactobacilli through comparative genomics of 213 strains and associated genera.</title>
        <authorList>
            <person name="Sun Z."/>
            <person name="Harris H.M."/>
            <person name="McCann A."/>
            <person name="Guo C."/>
            <person name="Argimon S."/>
            <person name="Zhang W."/>
            <person name="Yang X."/>
            <person name="Jeffery I.B."/>
            <person name="Cooney J.C."/>
            <person name="Kagawa T.F."/>
            <person name="Liu W."/>
            <person name="Song Y."/>
            <person name="Salvetti E."/>
            <person name="Wrobel A."/>
            <person name="Rasinkangas P."/>
            <person name="Parkhill J."/>
            <person name="Rea M.C."/>
            <person name="O'Sullivan O."/>
            <person name="Ritari J."/>
            <person name="Douillard F.P."/>
            <person name="Paul Ross R."/>
            <person name="Yang R."/>
            <person name="Briner A.E."/>
            <person name="Felis G.E."/>
            <person name="de Vos W.M."/>
            <person name="Barrangou R."/>
            <person name="Klaenhammer T.R."/>
            <person name="Caufield P.W."/>
            <person name="Cui Y."/>
            <person name="Zhang H."/>
            <person name="O'Toole P.W."/>
        </authorList>
    </citation>
    <scope>NUCLEOTIDE SEQUENCE [LARGE SCALE GENOMIC DNA]</scope>
    <source>
        <strain evidence="2 3">DSM 20587</strain>
    </source>
</reference>
<dbReference type="Gene3D" id="1.20.1250.20">
    <property type="entry name" value="MFS general substrate transporter like domains"/>
    <property type="match status" value="1"/>
</dbReference>
<dbReference type="GeneID" id="71566705"/>
<keyword evidence="1" id="KW-0472">Membrane</keyword>
<keyword evidence="1" id="KW-1133">Transmembrane helix</keyword>
<comment type="caution">
    <text evidence="2">The sequence shown here is derived from an EMBL/GenBank/DDBJ whole genome shotgun (WGS) entry which is preliminary data.</text>
</comment>
<feature type="transmembrane region" description="Helical" evidence="1">
    <location>
        <begin position="132"/>
        <end position="150"/>
    </location>
</feature>
<feature type="transmembrane region" description="Helical" evidence="1">
    <location>
        <begin position="66"/>
        <end position="84"/>
    </location>
</feature>
<feature type="transmembrane region" description="Helical" evidence="1">
    <location>
        <begin position="12"/>
        <end position="32"/>
    </location>
</feature>
<proteinExistence type="predicted"/>
<accession>A0A8E1V1D4</accession>
<dbReference type="SUPFAM" id="SSF103473">
    <property type="entry name" value="MFS general substrate transporter"/>
    <property type="match status" value="1"/>
</dbReference>
<dbReference type="EMBL" id="AYYV01000062">
    <property type="protein sequence ID" value="KRM51014.1"/>
    <property type="molecule type" value="Genomic_DNA"/>
</dbReference>
<feature type="transmembrane region" description="Helical" evidence="1">
    <location>
        <begin position="197"/>
        <end position="216"/>
    </location>
</feature>
<dbReference type="InterPro" id="IPR036259">
    <property type="entry name" value="MFS_trans_sf"/>
</dbReference>
<feature type="transmembrane region" description="Helical" evidence="1">
    <location>
        <begin position="156"/>
        <end position="176"/>
    </location>
</feature>
<dbReference type="Proteomes" id="UP000051164">
    <property type="component" value="Unassembled WGS sequence"/>
</dbReference>
<feature type="transmembrane region" description="Helical" evidence="1">
    <location>
        <begin position="104"/>
        <end position="125"/>
    </location>
</feature>
<gene>
    <name evidence="2" type="ORF">FC95_GL001837</name>
</gene>
<feature type="transmembrane region" description="Helical" evidence="1">
    <location>
        <begin position="222"/>
        <end position="244"/>
    </location>
</feature>
<dbReference type="AlphaFoldDB" id="A0A8E1V1D4"/>
<organism evidence="2 3">
    <name type="scientific">Lentilactobacillus kefiri DSM 20587 = JCM 5818</name>
    <dbReference type="NCBI Taxonomy" id="1423764"/>
    <lineage>
        <taxon>Bacteria</taxon>
        <taxon>Bacillati</taxon>
        <taxon>Bacillota</taxon>
        <taxon>Bacilli</taxon>
        <taxon>Lactobacillales</taxon>
        <taxon>Lactobacillaceae</taxon>
        <taxon>Lentilactobacillus</taxon>
    </lineage>
</organism>
<evidence type="ECO:0000313" key="3">
    <source>
        <dbReference type="Proteomes" id="UP000051164"/>
    </source>
</evidence>
<evidence type="ECO:0000256" key="1">
    <source>
        <dbReference type="SAM" id="Phobius"/>
    </source>
</evidence>
<evidence type="ECO:0000313" key="2">
    <source>
        <dbReference type="EMBL" id="KRM51014.1"/>
    </source>
</evidence>
<name>A0A8E1V1D4_LENKE</name>
<sequence>MLVGLFQGQQQALLFYIYSGITFLGGLTLFALPSIKFDNPTSYEGTKRNVKSDIVNSLKALKTVKGLAGFYLIFILFDNMGTGLDSFEVIFVTKVVGITSAQYAYSLSFLAIVFLIVSSVLAFVNLRLPYHLAFQIGTLIFGSYAIMLVVSQNLAMVLLSYVLLAIGSTIAGNMLENMIQTQITDENRTQIFVIEDVFTNVLAAVTVFTLGLIQNIGFDITIAYIGLITITMIIYFVIEFLIVFKKCAGSKSIREVVFKRDRQ</sequence>